<sequence length="84" mass="8726">MAVEINSLSSSNLKGTGDSGLVTRSGLPGGKRSATSTTSTRKDRFDMTGSAGKLLELEARIAQMPIVDAQTAADKMLAMELALP</sequence>
<feature type="region of interest" description="Disordered" evidence="1">
    <location>
        <begin position="1"/>
        <end position="45"/>
    </location>
</feature>
<comment type="caution">
    <text evidence="2">The sequence shown here is derived from an EMBL/GenBank/DDBJ whole genome shotgun (WGS) entry which is preliminary data.</text>
</comment>
<dbReference type="OrthoDB" id="7063735at2"/>
<reference evidence="2 3" key="1">
    <citation type="submission" date="2016-06" db="EMBL/GenBank/DDBJ databases">
        <title>Genome sequence of endosymbiont of Candidatus Endolucinida thiodiazotropha.</title>
        <authorList>
            <person name="Poehlein A."/>
            <person name="Koenig S."/>
            <person name="Heiden S.E."/>
            <person name="Thuermer A."/>
            <person name="Voget S."/>
            <person name="Daniel R."/>
            <person name="Markert S."/>
            <person name="Gros O."/>
            <person name="Schweder T."/>
        </authorList>
    </citation>
    <scope>NUCLEOTIDE SEQUENCE [LARGE SCALE GENOMIC DNA]</scope>
    <source>
        <strain evidence="2 3">COS</strain>
    </source>
</reference>
<protein>
    <submittedName>
        <fullName evidence="2">Uncharacterized protein</fullName>
    </submittedName>
</protein>
<dbReference type="RefSeq" id="WP_069128464.1">
    <property type="nucleotide sequence ID" value="NZ_MARB01000047.1"/>
</dbReference>
<evidence type="ECO:0000256" key="1">
    <source>
        <dbReference type="SAM" id="MobiDB-lite"/>
    </source>
</evidence>
<evidence type="ECO:0000313" key="3">
    <source>
        <dbReference type="Proteomes" id="UP000094769"/>
    </source>
</evidence>
<accession>A0A7Z0VI17</accession>
<name>A0A7Z0VI17_9GAMM</name>
<organism evidence="2 3">
    <name type="scientific">Candidatus Thiodiazotropha endolucinida</name>
    <dbReference type="NCBI Taxonomy" id="1655433"/>
    <lineage>
        <taxon>Bacteria</taxon>
        <taxon>Pseudomonadati</taxon>
        <taxon>Pseudomonadota</taxon>
        <taxon>Gammaproteobacteria</taxon>
        <taxon>Chromatiales</taxon>
        <taxon>Sedimenticolaceae</taxon>
        <taxon>Candidatus Thiodiazotropha</taxon>
    </lineage>
</organism>
<keyword evidence="3" id="KW-1185">Reference proteome</keyword>
<dbReference type="AlphaFoldDB" id="A0A7Z0VI17"/>
<evidence type="ECO:0000313" key="2">
    <source>
        <dbReference type="EMBL" id="ODJ85606.1"/>
    </source>
</evidence>
<gene>
    <name evidence="2" type="ORF">CODIS_41820</name>
</gene>
<dbReference type="EMBL" id="MARB01000047">
    <property type="protein sequence ID" value="ODJ85606.1"/>
    <property type="molecule type" value="Genomic_DNA"/>
</dbReference>
<proteinExistence type="predicted"/>
<feature type="compositionally biased region" description="Polar residues" evidence="1">
    <location>
        <begin position="1"/>
        <end position="14"/>
    </location>
</feature>
<dbReference type="Proteomes" id="UP000094769">
    <property type="component" value="Unassembled WGS sequence"/>
</dbReference>